<evidence type="ECO:0000313" key="3">
    <source>
        <dbReference type="EMBL" id="CAE0370097.1"/>
    </source>
</evidence>
<evidence type="ECO:0000256" key="1">
    <source>
        <dbReference type="SAM" id="Coils"/>
    </source>
</evidence>
<proteinExistence type="predicted"/>
<feature type="region of interest" description="Disordered" evidence="2">
    <location>
        <begin position="160"/>
        <end position="224"/>
    </location>
</feature>
<sequence>MIRSNLEESDEANGWDEEKELADLDKWLNNLPISDKNRAAVKQEADCLEDLATASFENIHELVKNWNSKAIIAFTRAQHDLTQAELKNKLNSYKTVIADQMSELISAKKEIAEAKKKEKELEDNFIRLHNELQHDIHALRIQLKYFQDQVGELVVKNNQTQGMHLSSKKRLRESSVDDDETHPFHKGEKKGKEGRSKQSRHTLSHPCDAVSPAAIDLTQDSDTD</sequence>
<name>A0A7S3K2K1_9STRA</name>
<feature type="compositionally biased region" description="Basic and acidic residues" evidence="2">
    <location>
        <begin position="181"/>
        <end position="196"/>
    </location>
</feature>
<protein>
    <submittedName>
        <fullName evidence="3">Uncharacterized protein</fullName>
    </submittedName>
</protein>
<accession>A0A7S3K2K1</accession>
<dbReference type="AlphaFoldDB" id="A0A7S3K2K1"/>
<reference evidence="3" key="1">
    <citation type="submission" date="2021-01" db="EMBL/GenBank/DDBJ databases">
        <authorList>
            <person name="Corre E."/>
            <person name="Pelletier E."/>
            <person name="Niang G."/>
            <person name="Scheremetjew M."/>
            <person name="Finn R."/>
            <person name="Kale V."/>
            <person name="Holt S."/>
            <person name="Cochrane G."/>
            <person name="Meng A."/>
            <person name="Brown T."/>
            <person name="Cohen L."/>
        </authorList>
    </citation>
    <scope>NUCLEOTIDE SEQUENCE</scope>
    <source>
        <strain evidence="3">CCMP1510</strain>
    </source>
</reference>
<evidence type="ECO:0000256" key="2">
    <source>
        <dbReference type="SAM" id="MobiDB-lite"/>
    </source>
</evidence>
<organism evidence="3">
    <name type="scientific">Aureoumbra lagunensis</name>
    <dbReference type="NCBI Taxonomy" id="44058"/>
    <lineage>
        <taxon>Eukaryota</taxon>
        <taxon>Sar</taxon>
        <taxon>Stramenopiles</taxon>
        <taxon>Ochrophyta</taxon>
        <taxon>Pelagophyceae</taxon>
        <taxon>Pelagomonadales</taxon>
        <taxon>Aureoumbra</taxon>
    </lineage>
</organism>
<keyword evidence="1" id="KW-0175">Coiled coil</keyword>
<dbReference type="EMBL" id="HBIJ01016299">
    <property type="protein sequence ID" value="CAE0370097.1"/>
    <property type="molecule type" value="Transcribed_RNA"/>
</dbReference>
<feature type="coiled-coil region" evidence="1">
    <location>
        <begin position="97"/>
        <end position="131"/>
    </location>
</feature>
<gene>
    <name evidence="3" type="ORF">ALAG00032_LOCUS10861</name>
</gene>